<comment type="subcellular location">
    <subcellularLocation>
        <location evidence="1">Cell membrane</location>
        <topology evidence="1">Multi-pass membrane protein</topology>
    </subcellularLocation>
</comment>
<evidence type="ECO:0000256" key="10">
    <source>
        <dbReference type="SAM" id="Phobius"/>
    </source>
</evidence>
<keyword evidence="3" id="KW-0716">Sensory transduction</keyword>
<keyword evidence="8" id="KW-0675">Receptor</keyword>
<keyword evidence="12" id="KW-1185">Reference proteome</keyword>
<evidence type="ECO:0000256" key="9">
    <source>
        <dbReference type="ARBA" id="ARBA00023224"/>
    </source>
</evidence>
<feature type="transmembrane region" description="Helical" evidence="10">
    <location>
        <begin position="30"/>
        <end position="50"/>
    </location>
</feature>
<dbReference type="GO" id="GO:0005549">
    <property type="term" value="F:odorant binding"/>
    <property type="evidence" value="ECO:0007669"/>
    <property type="project" value="InterPro"/>
</dbReference>
<evidence type="ECO:0000256" key="6">
    <source>
        <dbReference type="ARBA" id="ARBA00022989"/>
    </source>
</evidence>
<dbReference type="GO" id="GO:0005886">
    <property type="term" value="C:plasma membrane"/>
    <property type="evidence" value="ECO:0007669"/>
    <property type="project" value="UniProtKB-SubCell"/>
</dbReference>
<name>A0AAW1DD28_9HEMI</name>
<evidence type="ECO:0000256" key="1">
    <source>
        <dbReference type="ARBA" id="ARBA00004651"/>
    </source>
</evidence>
<dbReference type="InterPro" id="IPR004117">
    <property type="entry name" value="7tm6_olfct_rcpt"/>
</dbReference>
<keyword evidence="4 10" id="KW-0812">Transmembrane</keyword>
<keyword evidence="7 10" id="KW-0472">Membrane</keyword>
<dbReference type="PANTHER" id="PTHR21137:SF35">
    <property type="entry name" value="ODORANT RECEPTOR 19A-RELATED"/>
    <property type="match status" value="1"/>
</dbReference>
<dbReference type="AlphaFoldDB" id="A0AAW1DD28"/>
<dbReference type="EMBL" id="JAPXFL010000005">
    <property type="protein sequence ID" value="KAK9506922.1"/>
    <property type="molecule type" value="Genomic_DNA"/>
</dbReference>
<gene>
    <name evidence="11" type="ORF">O3M35_008770</name>
</gene>
<dbReference type="Proteomes" id="UP001461498">
    <property type="component" value="Unassembled WGS sequence"/>
</dbReference>
<accession>A0AAW1DD28</accession>
<evidence type="ECO:0000256" key="7">
    <source>
        <dbReference type="ARBA" id="ARBA00023136"/>
    </source>
</evidence>
<keyword evidence="6 10" id="KW-1133">Transmembrane helix</keyword>
<protein>
    <submittedName>
        <fullName evidence="11">Uncharacterized protein</fullName>
    </submittedName>
</protein>
<evidence type="ECO:0000256" key="8">
    <source>
        <dbReference type="ARBA" id="ARBA00023170"/>
    </source>
</evidence>
<dbReference type="PANTHER" id="PTHR21137">
    <property type="entry name" value="ODORANT RECEPTOR"/>
    <property type="match status" value="1"/>
</dbReference>
<sequence>MYLEIIVSPLQPCGFGYALIKALKENDPSAGSLLLITILTTSTSLILCYYGQEVSTQMENLHANAYMNSWYEEKPKVRRDLLQMMILTSKPTVLNYRRWIHFDYVTYATVLQGIYSYLSMMAHFIDE</sequence>
<dbReference type="Pfam" id="PF02949">
    <property type="entry name" value="7tm_6"/>
    <property type="match status" value="1"/>
</dbReference>
<dbReference type="GO" id="GO:0007165">
    <property type="term" value="P:signal transduction"/>
    <property type="evidence" value="ECO:0007669"/>
    <property type="project" value="UniProtKB-KW"/>
</dbReference>
<organism evidence="11 12">
    <name type="scientific">Rhynocoris fuscipes</name>
    <dbReference type="NCBI Taxonomy" id="488301"/>
    <lineage>
        <taxon>Eukaryota</taxon>
        <taxon>Metazoa</taxon>
        <taxon>Ecdysozoa</taxon>
        <taxon>Arthropoda</taxon>
        <taxon>Hexapoda</taxon>
        <taxon>Insecta</taxon>
        <taxon>Pterygota</taxon>
        <taxon>Neoptera</taxon>
        <taxon>Paraneoptera</taxon>
        <taxon>Hemiptera</taxon>
        <taxon>Heteroptera</taxon>
        <taxon>Panheteroptera</taxon>
        <taxon>Cimicomorpha</taxon>
        <taxon>Reduviidae</taxon>
        <taxon>Harpactorinae</taxon>
        <taxon>Harpactorini</taxon>
        <taxon>Rhynocoris</taxon>
    </lineage>
</organism>
<reference evidence="11 12" key="1">
    <citation type="submission" date="2022-12" db="EMBL/GenBank/DDBJ databases">
        <title>Chromosome-level genome assembly of true bugs.</title>
        <authorList>
            <person name="Ma L."/>
            <person name="Li H."/>
        </authorList>
    </citation>
    <scope>NUCLEOTIDE SEQUENCE [LARGE SCALE GENOMIC DNA]</scope>
    <source>
        <strain evidence="11">Lab_2022b</strain>
    </source>
</reference>
<dbReference type="GO" id="GO:0004984">
    <property type="term" value="F:olfactory receptor activity"/>
    <property type="evidence" value="ECO:0007669"/>
    <property type="project" value="InterPro"/>
</dbReference>
<proteinExistence type="predicted"/>
<keyword evidence="9" id="KW-0807">Transducer</keyword>
<evidence type="ECO:0000256" key="3">
    <source>
        <dbReference type="ARBA" id="ARBA00022606"/>
    </source>
</evidence>
<keyword evidence="5" id="KW-0552">Olfaction</keyword>
<evidence type="ECO:0000313" key="12">
    <source>
        <dbReference type="Proteomes" id="UP001461498"/>
    </source>
</evidence>
<feature type="transmembrane region" description="Helical" evidence="10">
    <location>
        <begin position="104"/>
        <end position="125"/>
    </location>
</feature>
<evidence type="ECO:0000313" key="11">
    <source>
        <dbReference type="EMBL" id="KAK9506922.1"/>
    </source>
</evidence>
<evidence type="ECO:0000256" key="4">
    <source>
        <dbReference type="ARBA" id="ARBA00022692"/>
    </source>
</evidence>
<keyword evidence="2" id="KW-1003">Cell membrane</keyword>
<comment type="caution">
    <text evidence="11">The sequence shown here is derived from an EMBL/GenBank/DDBJ whole genome shotgun (WGS) entry which is preliminary data.</text>
</comment>
<evidence type="ECO:0000256" key="2">
    <source>
        <dbReference type="ARBA" id="ARBA00022475"/>
    </source>
</evidence>
<evidence type="ECO:0000256" key="5">
    <source>
        <dbReference type="ARBA" id="ARBA00022725"/>
    </source>
</evidence>